<evidence type="ECO:0000256" key="1">
    <source>
        <dbReference type="SAM" id="MobiDB-lite"/>
    </source>
</evidence>
<dbReference type="EMBL" id="CM007906">
    <property type="protein sequence ID" value="OTF85583.1"/>
    <property type="molecule type" value="Genomic_DNA"/>
</dbReference>
<reference evidence="2" key="3">
    <citation type="submission" date="2020-06" db="EMBL/GenBank/DDBJ databases">
        <title>Helianthus annuus Genome sequencing and assembly Release 2.</title>
        <authorList>
            <person name="Gouzy J."/>
            <person name="Langlade N."/>
            <person name="Munos S."/>
        </authorList>
    </citation>
    <scope>NUCLEOTIDE SEQUENCE</scope>
    <source>
        <tissue evidence="2">Leaves</tissue>
    </source>
</reference>
<dbReference type="AlphaFoldDB" id="A0A251RM92"/>
<proteinExistence type="predicted"/>
<sequence>MSKTIIEVTSHTHFPIKLHPTNYLAWRKQVMATLIGLGLDNFVDGNNKPPSKTLATDTNKPNPEYLTWFRQDQIILGGLLGSCSDSIQHIVASADTAFEAFAQLNASFASHSRSRIISLKSRLAKNPKGSRPMAEFLHDMKTIADELALARSPVTIEDLTVHIINQLGDDYANVAAALKMRDTSLTFPDLFDKLVDHERELLATQSTPPIVAVNTTQRYQSRPPSRSGTDSRNPNRFNANGQRYSKPTGQNSGNTYAPRGNRNSFFFCQYCSIPGHDTKDCRKLARFLKDNNITMSMTPAPSPMVNTSSARATPSSPSWMMFDTGATDHASLNQASLHTLSEYGRPDEIVLGNGSLHGGAPHEGNQH</sequence>
<dbReference type="OMA" id="HHQARAN"/>
<accession>A0A251RM92</accession>
<dbReference type="InParanoid" id="A0A251RM92"/>
<organism evidence="3 4">
    <name type="scientific">Helianthus annuus</name>
    <name type="common">Common sunflower</name>
    <dbReference type="NCBI Taxonomy" id="4232"/>
    <lineage>
        <taxon>Eukaryota</taxon>
        <taxon>Viridiplantae</taxon>
        <taxon>Streptophyta</taxon>
        <taxon>Embryophyta</taxon>
        <taxon>Tracheophyta</taxon>
        <taxon>Spermatophyta</taxon>
        <taxon>Magnoliopsida</taxon>
        <taxon>eudicotyledons</taxon>
        <taxon>Gunneridae</taxon>
        <taxon>Pentapetalae</taxon>
        <taxon>asterids</taxon>
        <taxon>campanulids</taxon>
        <taxon>Asterales</taxon>
        <taxon>Asteraceae</taxon>
        <taxon>Asteroideae</taxon>
        <taxon>Heliantheae alliance</taxon>
        <taxon>Heliantheae</taxon>
        <taxon>Helianthus</taxon>
    </lineage>
</organism>
<feature type="region of interest" description="Disordered" evidence="1">
    <location>
        <begin position="206"/>
        <end position="257"/>
    </location>
</feature>
<dbReference type="Proteomes" id="UP000215914">
    <property type="component" value="Chromosome 17"/>
</dbReference>
<name>A0A251RM92_HELAN</name>
<reference evidence="2 4" key="1">
    <citation type="journal article" date="2017" name="Nature">
        <title>The sunflower genome provides insights into oil metabolism, flowering and Asterid evolution.</title>
        <authorList>
            <person name="Badouin H."/>
            <person name="Gouzy J."/>
            <person name="Grassa C.J."/>
            <person name="Murat F."/>
            <person name="Staton S.E."/>
            <person name="Cottret L."/>
            <person name="Lelandais-Briere C."/>
            <person name="Owens G.L."/>
            <person name="Carrere S."/>
            <person name="Mayjonade B."/>
            <person name="Legrand L."/>
            <person name="Gill N."/>
            <person name="Kane N.C."/>
            <person name="Bowers J.E."/>
            <person name="Hubner S."/>
            <person name="Bellec A."/>
            <person name="Berard A."/>
            <person name="Berges H."/>
            <person name="Blanchet N."/>
            <person name="Boniface M.C."/>
            <person name="Brunel D."/>
            <person name="Catrice O."/>
            <person name="Chaidir N."/>
            <person name="Claudel C."/>
            <person name="Donnadieu C."/>
            <person name="Faraut T."/>
            <person name="Fievet G."/>
            <person name="Helmstetter N."/>
            <person name="King M."/>
            <person name="Knapp S.J."/>
            <person name="Lai Z."/>
            <person name="Le Paslier M.C."/>
            <person name="Lippi Y."/>
            <person name="Lorenzon L."/>
            <person name="Mandel J.R."/>
            <person name="Marage G."/>
            <person name="Marchand G."/>
            <person name="Marquand E."/>
            <person name="Bret-Mestries E."/>
            <person name="Morien E."/>
            <person name="Nambeesan S."/>
            <person name="Nguyen T."/>
            <person name="Pegot-Espagnet P."/>
            <person name="Pouilly N."/>
            <person name="Raftis F."/>
            <person name="Sallet E."/>
            <person name="Schiex T."/>
            <person name="Thomas J."/>
            <person name="Vandecasteele C."/>
            <person name="Vares D."/>
            <person name="Vear F."/>
            <person name="Vautrin S."/>
            <person name="Crespi M."/>
            <person name="Mangin B."/>
            <person name="Burke J.M."/>
            <person name="Salse J."/>
            <person name="Munos S."/>
            <person name="Vincourt P."/>
            <person name="Rieseberg L.H."/>
            <person name="Langlade N.B."/>
        </authorList>
    </citation>
    <scope>NUCLEOTIDE SEQUENCE [LARGE SCALE GENOMIC DNA]</scope>
    <source>
        <strain evidence="4">cv. SF193</strain>
        <tissue evidence="2">Leaves</tissue>
    </source>
</reference>
<reference evidence="3" key="2">
    <citation type="submission" date="2017-02" db="EMBL/GenBank/DDBJ databases">
        <title>Sunflower complete genome.</title>
        <authorList>
            <person name="Langlade N."/>
            <person name="Munos S."/>
        </authorList>
    </citation>
    <scope>NUCLEOTIDE SEQUENCE [LARGE SCALE GENOMIC DNA]</scope>
    <source>
        <tissue evidence="3">Leaves</tissue>
    </source>
</reference>
<dbReference type="PANTHER" id="PTHR47481:SF43">
    <property type="entry name" value="RETROTRANSPOSON COPIA-LIKE N-TERMINAL DOMAIN-CONTAINING PROTEIN"/>
    <property type="match status" value="1"/>
</dbReference>
<dbReference type="PANTHER" id="PTHR47481">
    <property type="match status" value="1"/>
</dbReference>
<keyword evidence="4" id="KW-1185">Reference proteome</keyword>
<protein>
    <submittedName>
        <fullName evidence="3">Putative gag-polypeptide of LTR copia-type</fullName>
    </submittedName>
    <submittedName>
        <fullName evidence="2">Transcription factor interactor and regulator CCHC(Zn) family</fullName>
    </submittedName>
</protein>
<evidence type="ECO:0000313" key="2">
    <source>
        <dbReference type="EMBL" id="KAF5754429.1"/>
    </source>
</evidence>
<evidence type="ECO:0000313" key="4">
    <source>
        <dbReference type="Proteomes" id="UP000215914"/>
    </source>
</evidence>
<dbReference type="Pfam" id="PF14223">
    <property type="entry name" value="Retrotran_gag_2"/>
    <property type="match status" value="1"/>
</dbReference>
<dbReference type="EMBL" id="MNCJ02000332">
    <property type="protein sequence ID" value="KAF5754429.1"/>
    <property type="molecule type" value="Genomic_DNA"/>
</dbReference>
<dbReference type="Gramene" id="mRNA:HanXRQr2_Chr17g0791081">
    <property type="protein sequence ID" value="mRNA:HanXRQr2_Chr17g0791081"/>
    <property type="gene ID" value="HanXRQr2_Chr17g0791081"/>
</dbReference>
<evidence type="ECO:0000313" key="3">
    <source>
        <dbReference type="EMBL" id="OTF85583.1"/>
    </source>
</evidence>
<gene>
    <name evidence="3" type="ORF">HannXRQ_Chr17g0541481</name>
    <name evidence="2" type="ORF">HanXRQr2_Chr17g0791081</name>
</gene>